<comment type="caution">
    <text evidence="1">The sequence shown here is derived from an EMBL/GenBank/DDBJ whole genome shotgun (WGS) entry which is preliminary data.</text>
</comment>
<evidence type="ECO:0000313" key="1">
    <source>
        <dbReference type="EMBL" id="KAJ7548613.1"/>
    </source>
</evidence>
<name>A0ACC2D2Y4_DIPCM</name>
<reference evidence="2" key="1">
    <citation type="journal article" date="2024" name="Proc. Natl. Acad. Sci. U.S.A.">
        <title>Extraordinary preservation of gene collinearity over three hundred million years revealed in homosporous lycophytes.</title>
        <authorList>
            <person name="Li C."/>
            <person name="Wickell D."/>
            <person name="Kuo L.Y."/>
            <person name="Chen X."/>
            <person name="Nie B."/>
            <person name="Liao X."/>
            <person name="Peng D."/>
            <person name="Ji J."/>
            <person name="Jenkins J."/>
            <person name="Williams M."/>
            <person name="Shu S."/>
            <person name="Plott C."/>
            <person name="Barry K."/>
            <person name="Rajasekar S."/>
            <person name="Grimwood J."/>
            <person name="Han X."/>
            <person name="Sun S."/>
            <person name="Hou Z."/>
            <person name="He W."/>
            <person name="Dai G."/>
            <person name="Sun C."/>
            <person name="Schmutz J."/>
            <person name="Leebens-Mack J.H."/>
            <person name="Li F.W."/>
            <person name="Wang L."/>
        </authorList>
    </citation>
    <scope>NUCLEOTIDE SEQUENCE [LARGE SCALE GENOMIC DNA]</scope>
    <source>
        <strain evidence="2">cv. PW_Plant_1</strain>
    </source>
</reference>
<evidence type="ECO:0000313" key="2">
    <source>
        <dbReference type="Proteomes" id="UP001162992"/>
    </source>
</evidence>
<proteinExistence type="predicted"/>
<sequence length="3185" mass="355032">MEDNSVSTEEISQEITATGEGVLDVHNQDHLQVLKKSDSLHNFEPMGEWTAKAQTNGVAEIKAQDEDQLSHEDDPDISIEASNKEKAVAEEKPIQDAEAAAYIGESTEEMQMICMLQGGSAKKFDQTEHEIVTQHEEKDNKSSRDGTSKREHEGEKQLIAEVLEQSHKDLHEVPKVKELEEEATVVSRGSGPDQMASDENSCGCTTQLKMETETEATDAHPLPDELKSKTAEVPEDPHKESSVVCKIEEAELIPVEHATETQEDPFAISTIEALDLQDPSELASDSIKDLSENVTDAILDDKTDLQAPKDKYTAYIIDQDKAFVTFRGTEETISLATTDIPCDQNPIELIEQEEAVASSAPMLSSKIEEHRNFTDSGAEPKLEAKIAVAEKNLVENLQPEFAIEKEAKEPGLLEDSLCPRVDKIKVELLEERERKDHASTLPEKDVVEFDSIIFNDTTSNNLDPECMTELIAEQLQVQSKEDEKLNEDSGQESQVAGAMTYNEYEIDPECKLATADIHNAQVDEDSTSFSSHDTELQVPKFPNGLEVKESRQVEVRNEESLTEHVQEKSQGITLEERIGELPLETDMVVATRDIQTDQDEDFQGSGLVYPQIKETIVRSESETPLKKKHEQAECEHETNLCNDEKLQSDNSGGEDRPHCTTSEKEYLTKLMPEQSESTLDEGQGEQQLKLDVVEATELDSSTGLQQEDKPYEVQEFHCENLRSSYLVDEHETVESIETDKGPSDLLLHTQSEETEKPTFCLANEHHHTGADEATLTEHVQENLENELEEEHRNLVLDLASVVDEASELAVTEALQESSASELLQSSQTIEESQNEQDGSSDVRSMSCEAHPVVTRVDLPEIEHTSVTSEVEALEPQEYGNLEQEQDLGSSILVDEHETEESMKPDTGTPDSLVLHAHIEARVEPILGLGDEFHPTGVNEEHLPEHVQDNQVNAPQEEQENLGLESAEDVFKSSEVGVVTEALQDSSTSELEHEKLHQDHENNWYNAQELQDEDSESSTLVDKYETEASLELGKADPDSILLQTEIQKLQPDLEELLDLGGVTEPLEESLTLQVLETKPIIGDGLTAPLLVQEDEKIGCEEEYKHEPEEVTLKSFPVDELQEQPHFEESNDESIDTIKAPVAQEPEELGLSLQKVHLKSIPVKELHEHPQVEEGNDKSSNIMKAPVAHEPSSGLSFKAVDLTSIPAEELQQQPQAEEDDDESIGAIKAPVAYEPEESDLSIKEVNLKFNMDEIQEQPLVEESNDELIHRLVLHEPEESGLSPKEVDLKSVSVKNLQEEANNESFGRIAHEPEESCLLLEKLTLKSFPVEQQPHFEESNDGSIHTIKAPVAQEPEESGLSSQKVHLTSISVEELEERLQVEEVNDKSINTIKAPVAHEPEALGLLVKADELKFIQVDELQEQLQVDEGNDESINTPVVHEHEKSSPLLQEVDLECMSVDELQGQPQVEESNNESISIIKAPVAHEPEESGLSLKEQLKTTPVDELQEQSQDEEDHDESINTPVAHVPEDESTNTPVAHVPEVSGLSFKAVDLKSILAEELQQQPQAEKEDDESIGAIKAPVGYEPEESDLSIKEVNLKSNLMDELQEQPLVEECNDELIHRLVLHEPEESGLSLREVDLKSVSEANNESFGRIAHEPEESGLLLEKVTLKSFPVEEQPHFEESNDESIDTIKAPVAQEPEESGLSLQKVHLTSISVEELEEHLQVEEVNDRSINTIKAPVAHEPEELGLLVKADELKSIQVDELQEQLQIDEGNDESINTPVVHEPEKSSPFLKEVDLECMSVDELQEQPQVEESTNESISMIKAPVAHEPEESGLSSKEQLKTTPVDELQEQSQDEEDHDESNNTPVAHVPKDESTNTPVAHVPEVSGLSFKAVDLKSILAEELQQQPQAEKEDDESIGAIKAPVAYEPEESDLSIKEVNLKSNLMDELQEQPLVEECNDELIHRLVLHEPEESGLSLREVDLKSVSEANNESFGRIAHEPEESSLLLEKVTLKSFPVEEQPHFEESNDESIDTIKAPVAQEPEESGLSLQKVHLTSISVEELEEHLQVEEVNDKSINTIKAPVAYETEELGLLVMADELKSIQVDELQEQPQIDEGNDESINTPVVHEPEKSSPLLKEVDLECMSVDELQEQPQIEESNNESISMIKAPVAHEPEESGLSLKEQPKTTPVDELQEQSQDEEDHDESINPPVAHVPEDESTNTPVAHVPEETGLLFEAVDLKSILAEELQQQPQAEKEDDESIGAIKAPVAYEPEESDLSIKEVNLKSILMDELQEQPLAEECNDELIHRLVLHEPEESGPSLREVDLKSVSVKHLQEEANNESFGRITHEPEESGLLLEEVTLKSYPVDELQEPPHFEECNEESINTINAPVAQEPEELGLSLQKVHLKSIPVEELQEHPHEIKAPVAHEPEKLGLLEKADELKSIQVHELQEQPQMEEGNDESTNTPVAHESETSSLLLKDVDLECIPVDELQEPPQVEESLAPEPEESGLSSKEVDLKSIVVDELPEQTQVEKGKDESIRTRVAHEPEEAGLLLREVDLKLILVDELQGHPQVEEANNESIETIMADEFEESGPSPKEVDLKLTPVDEFQEQPSVEEANDESIETIVADEPGKSGPSSKEVDLKLTLVDELQKEPSVEEVADESIDTIKAAVAVAHESEESGVSLKEVDLKSILVDELPEQRQVEEGNDESVDTIKAPVTLEPEESGHLTKEVQLKSIPGDELPKWPQVEEGDDELIDTIKAPEAHEPEESGPSIREVNLKAIPVDEFPEQPQVEEDNDEPIHSLVVHELEEFDRSIKKVDLKSSLVDEFQEPQVDKANDRSIHTIEAPVAHESEEPGQGQDQSNYADAEFLSKDNQNVGQVDLMEKEETEFYCECLHDIIVESCEGLWSANQASSQSAIEESGRGFTEEEQITNSSKLHTTSEKPRADIQVTSADTDLDEQFEDAEYAINEDKQPTSEEEDPLIDYVSTNNLRLLDKDEQEEIFAERAFDQQRDIDMSDSGGQNNSDREATAPDNIKVGVLRTTELSTALVTPWVAETKSEAPLSLKNESSELLTKGDKKPAIELKAEKQVLNTKEKTLLHSFKVEGEKEIGVEKVQSVKPRSPSTSASQNIKTQDKSRQKVPMPENTQSAQIDSQRQPNKQSQNKKKKGRGGRRKDKLGWS</sequence>
<dbReference type="Proteomes" id="UP001162992">
    <property type="component" value="Chromosome 7"/>
</dbReference>
<dbReference type="EMBL" id="CM055098">
    <property type="protein sequence ID" value="KAJ7548613.1"/>
    <property type="molecule type" value="Genomic_DNA"/>
</dbReference>
<keyword evidence="2" id="KW-1185">Reference proteome</keyword>
<accession>A0ACC2D2Y4</accession>
<gene>
    <name evidence="1" type="ORF">O6H91_07G019300</name>
</gene>
<organism evidence="1 2">
    <name type="scientific">Diphasiastrum complanatum</name>
    <name type="common">Issler's clubmoss</name>
    <name type="synonym">Lycopodium complanatum</name>
    <dbReference type="NCBI Taxonomy" id="34168"/>
    <lineage>
        <taxon>Eukaryota</taxon>
        <taxon>Viridiplantae</taxon>
        <taxon>Streptophyta</taxon>
        <taxon>Embryophyta</taxon>
        <taxon>Tracheophyta</taxon>
        <taxon>Lycopodiopsida</taxon>
        <taxon>Lycopodiales</taxon>
        <taxon>Lycopodiaceae</taxon>
        <taxon>Lycopodioideae</taxon>
        <taxon>Diphasiastrum</taxon>
    </lineage>
</organism>
<protein>
    <submittedName>
        <fullName evidence="1">Uncharacterized protein</fullName>
    </submittedName>
</protein>